<dbReference type="GO" id="GO:0009395">
    <property type="term" value="P:phospholipid catabolic process"/>
    <property type="evidence" value="ECO:0007669"/>
    <property type="project" value="TreeGrafter"/>
</dbReference>
<reference evidence="10" key="1">
    <citation type="submission" date="2016-04" db="UniProtKB">
        <authorList>
            <consortium name="WormBaseParasite"/>
        </authorList>
    </citation>
    <scope>IDENTIFICATION</scope>
</reference>
<name>A0A0N5CXK4_THECL</name>
<evidence type="ECO:0000256" key="6">
    <source>
        <dbReference type="ARBA" id="ARBA00023180"/>
    </source>
</evidence>
<comment type="function">
    <text evidence="7">Putative phospholipase.</text>
</comment>
<proteinExistence type="inferred from homology"/>
<keyword evidence="6" id="KW-0325">Glycoprotein</keyword>
<dbReference type="EMBL" id="UYYF01004322">
    <property type="protein sequence ID" value="VDN02331.1"/>
    <property type="molecule type" value="Genomic_DNA"/>
</dbReference>
<keyword evidence="3 7" id="KW-0378">Hydrolase</keyword>
<evidence type="ECO:0000313" key="9">
    <source>
        <dbReference type="Proteomes" id="UP000276776"/>
    </source>
</evidence>
<keyword evidence="4 7" id="KW-0442">Lipid degradation</keyword>
<dbReference type="AlphaFoldDB" id="A0A0N5CXK4"/>
<dbReference type="PANTHER" id="PTHR12370">
    <property type="entry name" value="PHOSPHOLIPASE B-RELATED"/>
    <property type="match status" value="1"/>
</dbReference>
<dbReference type="Pfam" id="PF04916">
    <property type="entry name" value="Phospholip_B"/>
    <property type="match status" value="2"/>
</dbReference>
<dbReference type="WBParaSite" id="TCLT_0000513601-mRNA-1">
    <property type="protein sequence ID" value="TCLT_0000513601-mRNA-1"/>
    <property type="gene ID" value="TCLT_0000513601"/>
</dbReference>
<dbReference type="Proteomes" id="UP000276776">
    <property type="component" value="Unassembled WGS sequence"/>
</dbReference>
<keyword evidence="5 7" id="KW-0443">Lipid metabolism</keyword>
<evidence type="ECO:0000256" key="4">
    <source>
        <dbReference type="ARBA" id="ARBA00022963"/>
    </source>
</evidence>
<comment type="similarity">
    <text evidence="1 7">Belongs to the phospholipase B-like family.</text>
</comment>
<evidence type="ECO:0000313" key="8">
    <source>
        <dbReference type="EMBL" id="VDN02331.1"/>
    </source>
</evidence>
<dbReference type="GO" id="GO:0005576">
    <property type="term" value="C:extracellular region"/>
    <property type="evidence" value="ECO:0007669"/>
    <property type="project" value="TreeGrafter"/>
</dbReference>
<dbReference type="STRING" id="103827.A0A0N5CXK4"/>
<dbReference type="Gene3D" id="3.60.60.30">
    <property type="match status" value="2"/>
</dbReference>
<keyword evidence="9" id="KW-1185">Reference proteome</keyword>
<sequence length="414" mass="47811">ENCKFRFRKCIVCFSWAILEVETFDHADEITQAFAAGLLEGILTRQLITYHFHNTVEGMCDGKHEYCVKLYKYLLKNLNWIKETVNQKPKTDVYWKQYFSICSMLQLAGDLIDLTKLFGISEKDSSHCSGLIKIAPNNSDLFVAHVAMSGYNTMNRVLKLYKFAYKVPGYATSFSSYAGTLNSVDDFILSSSGLAAIETTFAIFNVSLYNNVKSTGHTASEWVKIFSRYNSGTYNNQWSLVDYKLFIPGKQLPTHGLLWVLEQTPGLTVYHDMTWYLRKHAYWPSYNIPYFAEINKISGYKEKSESMQWYNWTSSPRAKIFDRDHNKVINMSTLQKLMRYNDYTHDEFSKCHCIPPYTAEAAISTRGDLNPANGTYEIESMGHRNHGDIKANHDGQPTEWKFEEIETQWECTLP</sequence>
<evidence type="ECO:0000256" key="5">
    <source>
        <dbReference type="ARBA" id="ARBA00023098"/>
    </source>
</evidence>
<accession>A0A0N5CXK4</accession>
<evidence type="ECO:0000256" key="2">
    <source>
        <dbReference type="ARBA" id="ARBA00022729"/>
    </source>
</evidence>
<dbReference type="OMA" id="GHTASEW"/>
<dbReference type="PANTHER" id="PTHR12370:SF3">
    <property type="entry name" value="PHOSPHOLIPASE B-LIKE 2-RELATED"/>
    <property type="match status" value="1"/>
</dbReference>
<dbReference type="InterPro" id="IPR007000">
    <property type="entry name" value="PLipase_B-like"/>
</dbReference>
<protein>
    <recommendedName>
        <fullName evidence="7">Phospholipase B-like</fullName>
        <ecNumber evidence="7">3.1.1.-</ecNumber>
    </recommendedName>
</protein>
<keyword evidence="2" id="KW-0732">Signal</keyword>
<reference evidence="8 9" key="2">
    <citation type="submission" date="2018-11" db="EMBL/GenBank/DDBJ databases">
        <authorList>
            <consortium name="Pathogen Informatics"/>
        </authorList>
    </citation>
    <scope>NUCLEOTIDE SEQUENCE [LARGE SCALE GENOMIC DNA]</scope>
</reference>
<dbReference type="GO" id="GO:0004620">
    <property type="term" value="F:phospholipase activity"/>
    <property type="evidence" value="ECO:0007669"/>
    <property type="project" value="InterPro"/>
</dbReference>
<evidence type="ECO:0000256" key="3">
    <source>
        <dbReference type="ARBA" id="ARBA00022801"/>
    </source>
</evidence>
<evidence type="ECO:0000256" key="7">
    <source>
        <dbReference type="RuleBase" id="RU364138"/>
    </source>
</evidence>
<dbReference type="EC" id="3.1.1.-" evidence="7"/>
<evidence type="ECO:0000256" key="1">
    <source>
        <dbReference type="ARBA" id="ARBA00007835"/>
    </source>
</evidence>
<evidence type="ECO:0000313" key="10">
    <source>
        <dbReference type="WBParaSite" id="TCLT_0000513601-mRNA-1"/>
    </source>
</evidence>
<gene>
    <name evidence="8" type="ORF">TCLT_LOCUS5125</name>
</gene>
<dbReference type="OrthoDB" id="443524at2759"/>
<organism evidence="10">
    <name type="scientific">Thelazia callipaeda</name>
    <name type="common">Oriental eyeworm</name>
    <name type="synonym">Parasitic nematode</name>
    <dbReference type="NCBI Taxonomy" id="103827"/>
    <lineage>
        <taxon>Eukaryota</taxon>
        <taxon>Metazoa</taxon>
        <taxon>Ecdysozoa</taxon>
        <taxon>Nematoda</taxon>
        <taxon>Chromadorea</taxon>
        <taxon>Rhabditida</taxon>
        <taxon>Spirurina</taxon>
        <taxon>Spiruromorpha</taxon>
        <taxon>Thelazioidea</taxon>
        <taxon>Thelaziidae</taxon>
        <taxon>Thelazia</taxon>
    </lineage>
</organism>